<dbReference type="AlphaFoldDB" id="A0A9P9E0U3"/>
<comment type="cofactor">
    <cofactor evidence="1">
        <name>Mg(2+)</name>
        <dbReference type="ChEBI" id="CHEBI:18420"/>
    </cofactor>
    <text evidence="1">Binds 2 magnesium ions per subunit.</text>
</comment>
<dbReference type="Proteomes" id="UP000700596">
    <property type="component" value="Unassembled WGS sequence"/>
</dbReference>
<reference evidence="3" key="1">
    <citation type="journal article" date="2021" name="Nat. Commun.">
        <title>Genetic determinants of endophytism in the Arabidopsis root mycobiome.</title>
        <authorList>
            <person name="Mesny F."/>
            <person name="Miyauchi S."/>
            <person name="Thiergart T."/>
            <person name="Pickel B."/>
            <person name="Atanasova L."/>
            <person name="Karlsson M."/>
            <person name="Huettel B."/>
            <person name="Barry K.W."/>
            <person name="Haridas S."/>
            <person name="Chen C."/>
            <person name="Bauer D."/>
            <person name="Andreopoulos W."/>
            <person name="Pangilinan J."/>
            <person name="LaButti K."/>
            <person name="Riley R."/>
            <person name="Lipzen A."/>
            <person name="Clum A."/>
            <person name="Drula E."/>
            <person name="Henrissat B."/>
            <person name="Kohler A."/>
            <person name="Grigoriev I.V."/>
            <person name="Martin F.M."/>
            <person name="Hacquard S."/>
        </authorList>
    </citation>
    <scope>NUCLEOTIDE SEQUENCE</scope>
    <source>
        <strain evidence="3">MPI-CAGE-CH-0243</strain>
    </source>
</reference>
<evidence type="ECO:0000313" key="4">
    <source>
        <dbReference type="Proteomes" id="UP000700596"/>
    </source>
</evidence>
<dbReference type="EMBL" id="JAGMWT010000005">
    <property type="protein sequence ID" value="KAH7128677.1"/>
    <property type="molecule type" value="Genomic_DNA"/>
</dbReference>
<keyword evidence="4" id="KW-1185">Reference proteome</keyword>
<dbReference type="InterPro" id="IPR005502">
    <property type="entry name" value="Ribosyl_crysJ1"/>
</dbReference>
<organism evidence="3 4">
    <name type="scientific">Dendryphion nanum</name>
    <dbReference type="NCBI Taxonomy" id="256645"/>
    <lineage>
        <taxon>Eukaryota</taxon>
        <taxon>Fungi</taxon>
        <taxon>Dikarya</taxon>
        <taxon>Ascomycota</taxon>
        <taxon>Pezizomycotina</taxon>
        <taxon>Dothideomycetes</taxon>
        <taxon>Pleosporomycetidae</taxon>
        <taxon>Pleosporales</taxon>
        <taxon>Torulaceae</taxon>
        <taxon>Dendryphion</taxon>
    </lineage>
</organism>
<accession>A0A9P9E0U3</accession>
<dbReference type="InterPro" id="IPR036705">
    <property type="entry name" value="Ribosyl_crysJ1_sf"/>
</dbReference>
<feature type="binding site" evidence="1">
    <location>
        <position position="91"/>
    </location>
    <ligand>
        <name>Mg(2+)</name>
        <dbReference type="ChEBI" id="CHEBI:18420"/>
        <label>1</label>
    </ligand>
</feature>
<comment type="caution">
    <text evidence="3">The sequence shown here is derived from an EMBL/GenBank/DDBJ whole genome shotgun (WGS) entry which is preliminary data.</text>
</comment>
<feature type="binding site" evidence="1">
    <location>
        <position position="357"/>
    </location>
    <ligand>
        <name>Mg(2+)</name>
        <dbReference type="ChEBI" id="CHEBI:18420"/>
        <label>1</label>
    </ligand>
</feature>
<gene>
    <name evidence="3" type="ORF">B0J11DRAFT_549405</name>
</gene>
<evidence type="ECO:0000256" key="1">
    <source>
        <dbReference type="PIRSR" id="PIRSR605502-1"/>
    </source>
</evidence>
<dbReference type="SUPFAM" id="SSF101478">
    <property type="entry name" value="ADP-ribosylglycohydrolase"/>
    <property type="match status" value="1"/>
</dbReference>
<dbReference type="Gene3D" id="1.10.4080.10">
    <property type="entry name" value="ADP-ribosylation/Crystallin J1"/>
    <property type="match status" value="1"/>
</dbReference>
<dbReference type="GO" id="GO:0046872">
    <property type="term" value="F:metal ion binding"/>
    <property type="evidence" value="ECO:0007669"/>
    <property type="project" value="UniProtKB-KW"/>
</dbReference>
<feature type="compositionally biased region" description="Basic and acidic residues" evidence="2">
    <location>
        <begin position="443"/>
        <end position="458"/>
    </location>
</feature>
<feature type="binding site" evidence="1">
    <location>
        <position position="359"/>
    </location>
    <ligand>
        <name>Mg(2+)</name>
        <dbReference type="ChEBI" id="CHEBI:18420"/>
        <label>1</label>
    </ligand>
</feature>
<evidence type="ECO:0000256" key="2">
    <source>
        <dbReference type="SAM" id="MobiDB-lite"/>
    </source>
</evidence>
<protein>
    <submittedName>
        <fullName evidence="3">ADP-ribosylglycohydrolase-domain-containing protein</fullName>
    </submittedName>
</protein>
<dbReference type="PANTHER" id="PTHR16222">
    <property type="entry name" value="ADP-RIBOSYLGLYCOHYDROLASE"/>
    <property type="match status" value="1"/>
</dbReference>
<dbReference type="Pfam" id="PF03747">
    <property type="entry name" value="ADP_ribosyl_GH"/>
    <property type="match status" value="1"/>
</dbReference>
<sequence>MDQLPQAEDLVKPDLNFLNTHPFVRKTVLDKVYGCMIGSALGDTIGLYTEFLPKHACETVYKDGKFSLDPMTEYYPDNHRNRFDRCAWTDDTDQALLILLSYLRHHTTQSPNLAPSPTTQLHTTLSQDFASRLKIWIDQGLRALSRPPCGIGQMVGSVVRNSQYVSDPVGTATTRWIKTSRHNAPNGSLMRTHPIGIIGIGWSEEATWQLATGIGRTTHVDPRCVVACCISVGLIRGFLRGDISSEEEVDKAIERAYDWVSTQPELMNPGLDTELTEWEIKRHLERKEFEKHVYAQTFDELKLDSAMEMGYTYKCLGSSLLSLRLAMRAVAKAGPDSVPPNGLFESLISSLVMEGGDADTNAVVAGAFLGAYLGHAHLPLHWTKGLAHREWLHSKIWRLTKVIGILEGEVGDEADELPDGGKGLMTVQEMEKRDQEFVVMVMTRDKERRDKEEKERNKGKSKGLLGLFK</sequence>
<feature type="region of interest" description="Disordered" evidence="2">
    <location>
        <begin position="443"/>
        <end position="469"/>
    </location>
</feature>
<dbReference type="OrthoDB" id="2021138at2759"/>
<dbReference type="InterPro" id="IPR050792">
    <property type="entry name" value="ADP-ribosylglycohydrolase"/>
</dbReference>
<name>A0A9P9E0U3_9PLEO</name>
<feature type="binding site" evidence="1">
    <location>
        <position position="360"/>
    </location>
    <ligand>
        <name>Mg(2+)</name>
        <dbReference type="ChEBI" id="CHEBI:18420"/>
        <label>1</label>
    </ligand>
</feature>
<keyword evidence="1" id="KW-0479">Metal-binding</keyword>
<evidence type="ECO:0000313" key="3">
    <source>
        <dbReference type="EMBL" id="KAH7128677.1"/>
    </source>
</evidence>
<keyword evidence="1" id="KW-0460">Magnesium</keyword>
<feature type="binding site" evidence="1">
    <location>
        <position position="90"/>
    </location>
    <ligand>
        <name>Mg(2+)</name>
        <dbReference type="ChEBI" id="CHEBI:18420"/>
        <label>1</label>
    </ligand>
</feature>
<proteinExistence type="predicted"/>
<feature type="binding site" evidence="1">
    <location>
        <position position="89"/>
    </location>
    <ligand>
        <name>Mg(2+)</name>
        <dbReference type="ChEBI" id="CHEBI:18420"/>
        <label>1</label>
    </ligand>
</feature>
<dbReference type="PANTHER" id="PTHR16222:SF28">
    <property type="entry name" value="ADP-RIBOSYLGLYCOHYDROLASE"/>
    <property type="match status" value="1"/>
</dbReference>